<keyword evidence="10 12" id="KW-0131">Cell cycle</keyword>
<dbReference type="RefSeq" id="WP_285933098.1">
    <property type="nucleotide sequence ID" value="NZ_JASTZU010000048.1"/>
</dbReference>
<dbReference type="NCBIfam" id="TIGR01085">
    <property type="entry name" value="murE"/>
    <property type="match status" value="1"/>
</dbReference>
<evidence type="ECO:0000256" key="13">
    <source>
        <dbReference type="RuleBase" id="RU004135"/>
    </source>
</evidence>
<comment type="PTM">
    <text evidence="12">Carboxylation is probably crucial for Mg(2+) binding and, consequently, for the gamma-phosphate positioning of ATP.</text>
</comment>
<dbReference type="InterPro" id="IPR035911">
    <property type="entry name" value="MurE/MurF_N"/>
</dbReference>
<dbReference type="Pfam" id="PF08245">
    <property type="entry name" value="Mur_ligase_M"/>
    <property type="match status" value="1"/>
</dbReference>
<evidence type="ECO:0000256" key="11">
    <source>
        <dbReference type="ARBA" id="ARBA00023316"/>
    </source>
</evidence>
<feature type="binding site" evidence="12">
    <location>
        <position position="186"/>
    </location>
    <ligand>
        <name>UDP-N-acetyl-alpha-D-muramoyl-L-alanyl-D-glutamate</name>
        <dbReference type="ChEBI" id="CHEBI:83900"/>
    </ligand>
</feature>
<evidence type="ECO:0000313" key="18">
    <source>
        <dbReference type="Proteomes" id="UP001235343"/>
    </source>
</evidence>
<comment type="pathway">
    <text evidence="1 12 13">Cell wall biogenesis; peptidoglycan biosynthesis.</text>
</comment>
<dbReference type="InterPro" id="IPR004101">
    <property type="entry name" value="Mur_ligase_C"/>
</dbReference>
<dbReference type="SUPFAM" id="SSF53244">
    <property type="entry name" value="MurD-like peptide ligases, peptide-binding domain"/>
    <property type="match status" value="1"/>
</dbReference>
<dbReference type="Gene3D" id="3.40.1390.10">
    <property type="entry name" value="MurE/MurF, N-terminal domain"/>
    <property type="match status" value="1"/>
</dbReference>
<feature type="modified residue" description="N6-carboxylysine" evidence="12">
    <location>
        <position position="220"/>
    </location>
</feature>
<evidence type="ECO:0000256" key="4">
    <source>
        <dbReference type="ARBA" id="ARBA00022598"/>
    </source>
</evidence>
<dbReference type="HAMAP" id="MF_00208">
    <property type="entry name" value="MurE"/>
    <property type="match status" value="1"/>
</dbReference>
<keyword evidence="8 12" id="KW-0133">Cell shape</keyword>
<dbReference type="InterPro" id="IPR036565">
    <property type="entry name" value="Mur-like_cat_sf"/>
</dbReference>
<evidence type="ECO:0000256" key="10">
    <source>
        <dbReference type="ARBA" id="ARBA00023306"/>
    </source>
</evidence>
<dbReference type="GO" id="GO:0008765">
    <property type="term" value="F:UDP-N-acetylmuramoylalanyl-D-glutamate-2,6-diaminopimelate ligase activity"/>
    <property type="evidence" value="ECO:0007669"/>
    <property type="project" value="UniProtKB-EC"/>
</dbReference>
<dbReference type="InterPro" id="IPR036615">
    <property type="entry name" value="Mur_ligase_C_dom_sf"/>
</dbReference>
<keyword evidence="12" id="KW-0460">Magnesium</keyword>
<keyword evidence="18" id="KW-1185">Reference proteome</keyword>
<evidence type="ECO:0000256" key="9">
    <source>
        <dbReference type="ARBA" id="ARBA00022984"/>
    </source>
</evidence>
<dbReference type="PANTHER" id="PTHR23135:SF4">
    <property type="entry name" value="UDP-N-ACETYLMURAMOYL-L-ALANYL-D-GLUTAMATE--2,6-DIAMINOPIMELATE LIGASE MURE HOMOLOG, CHLOROPLASTIC"/>
    <property type="match status" value="1"/>
</dbReference>
<dbReference type="NCBIfam" id="NF001126">
    <property type="entry name" value="PRK00139.1-4"/>
    <property type="match status" value="1"/>
</dbReference>
<comment type="function">
    <text evidence="12">Catalyzes the addition of an amino acid to the nucleotide precursor UDP-N-acetylmuramoyl-L-alanyl-D-glutamate (UMAG) in the biosynthesis of bacterial cell-wall peptidoglycan.</text>
</comment>
<feature type="binding site" evidence="12">
    <location>
        <position position="30"/>
    </location>
    <ligand>
        <name>UDP-N-acetyl-alpha-D-muramoyl-L-alanyl-D-glutamate</name>
        <dbReference type="ChEBI" id="CHEBI:83900"/>
    </ligand>
</feature>
<dbReference type="Proteomes" id="UP001235343">
    <property type="component" value="Unassembled WGS sequence"/>
</dbReference>
<dbReference type="PROSITE" id="PS01011">
    <property type="entry name" value="FOLYLPOLYGLU_SYNT_1"/>
    <property type="match status" value="1"/>
</dbReference>
<feature type="binding site" evidence="12">
    <location>
        <position position="180"/>
    </location>
    <ligand>
        <name>UDP-N-acetyl-alpha-D-muramoyl-L-alanyl-D-glutamate</name>
        <dbReference type="ChEBI" id="CHEBI:83900"/>
    </ligand>
</feature>
<name>A0ABT7L7I3_9BACI</name>
<evidence type="ECO:0000256" key="7">
    <source>
        <dbReference type="ARBA" id="ARBA00022840"/>
    </source>
</evidence>
<keyword evidence="11 12" id="KW-0961">Cell wall biogenesis/degradation</keyword>
<dbReference type="Gene3D" id="3.40.1190.10">
    <property type="entry name" value="Mur-like, catalytic domain"/>
    <property type="match status" value="1"/>
</dbReference>
<accession>A0ABT7L7I3</accession>
<evidence type="ECO:0000256" key="2">
    <source>
        <dbReference type="ARBA" id="ARBA00005898"/>
    </source>
</evidence>
<comment type="subcellular location">
    <subcellularLocation>
        <location evidence="12 13">Cytoplasm</location>
    </subcellularLocation>
</comment>
<dbReference type="PANTHER" id="PTHR23135">
    <property type="entry name" value="MUR LIGASE FAMILY MEMBER"/>
    <property type="match status" value="1"/>
</dbReference>
<dbReference type="Gene3D" id="3.90.190.20">
    <property type="entry name" value="Mur ligase, C-terminal domain"/>
    <property type="match status" value="1"/>
</dbReference>
<keyword evidence="9 12" id="KW-0573">Peptidoglycan synthesis</keyword>
<comment type="caution">
    <text evidence="17">The sequence shown here is derived from an EMBL/GenBank/DDBJ whole genome shotgun (WGS) entry which is preliminary data.</text>
</comment>
<dbReference type="Pfam" id="PF01225">
    <property type="entry name" value="Mur_ligase"/>
    <property type="match status" value="1"/>
</dbReference>
<evidence type="ECO:0000256" key="3">
    <source>
        <dbReference type="ARBA" id="ARBA00022490"/>
    </source>
</evidence>
<evidence type="ECO:0000259" key="14">
    <source>
        <dbReference type="Pfam" id="PF01225"/>
    </source>
</evidence>
<evidence type="ECO:0000259" key="16">
    <source>
        <dbReference type="Pfam" id="PF08245"/>
    </source>
</evidence>
<dbReference type="SUPFAM" id="SSF53623">
    <property type="entry name" value="MurD-like peptide ligases, catalytic domain"/>
    <property type="match status" value="1"/>
</dbReference>
<gene>
    <name evidence="12" type="primary">murE</name>
    <name evidence="17" type="ORF">QQS35_15360</name>
</gene>
<keyword evidence="4 12" id="KW-0436">Ligase</keyword>
<feature type="binding site" evidence="12">
    <location>
        <position position="152"/>
    </location>
    <ligand>
        <name>UDP-N-acetyl-alpha-D-muramoyl-L-alanyl-D-glutamate</name>
        <dbReference type="ChEBI" id="CHEBI:83900"/>
    </ligand>
</feature>
<dbReference type="InterPro" id="IPR018109">
    <property type="entry name" value="Folylpolyglutamate_synth_CS"/>
</dbReference>
<dbReference type="Pfam" id="PF02875">
    <property type="entry name" value="Mur_ligase_C"/>
    <property type="match status" value="1"/>
</dbReference>
<organism evidence="17 18">
    <name type="scientific">Aquibacillus rhizosphaerae</name>
    <dbReference type="NCBI Taxonomy" id="3051431"/>
    <lineage>
        <taxon>Bacteria</taxon>
        <taxon>Bacillati</taxon>
        <taxon>Bacillota</taxon>
        <taxon>Bacilli</taxon>
        <taxon>Bacillales</taxon>
        <taxon>Bacillaceae</taxon>
        <taxon>Aquibacillus</taxon>
    </lineage>
</organism>
<keyword evidence="5 12" id="KW-0132">Cell division</keyword>
<comment type="cofactor">
    <cofactor evidence="12">
        <name>Mg(2+)</name>
        <dbReference type="ChEBI" id="CHEBI:18420"/>
    </cofactor>
</comment>
<feature type="binding site" evidence="12">
    <location>
        <begin position="111"/>
        <end position="117"/>
    </location>
    <ligand>
        <name>ATP</name>
        <dbReference type="ChEBI" id="CHEBI:30616"/>
    </ligand>
</feature>
<feature type="domain" description="Mur ligase N-terminal catalytic" evidence="14">
    <location>
        <begin position="23"/>
        <end position="97"/>
    </location>
</feature>
<dbReference type="EC" id="6.3.2.-" evidence="12"/>
<feature type="domain" description="Mur ligase central" evidence="16">
    <location>
        <begin position="109"/>
        <end position="312"/>
    </location>
</feature>
<dbReference type="SUPFAM" id="SSF63418">
    <property type="entry name" value="MurE/MurF N-terminal domain"/>
    <property type="match status" value="1"/>
</dbReference>
<dbReference type="InterPro" id="IPR000713">
    <property type="entry name" value="Mur_ligase_N"/>
</dbReference>
<dbReference type="EMBL" id="JASTZU010000048">
    <property type="protein sequence ID" value="MDL4841817.1"/>
    <property type="molecule type" value="Genomic_DNA"/>
</dbReference>
<evidence type="ECO:0000313" key="17">
    <source>
        <dbReference type="EMBL" id="MDL4841817.1"/>
    </source>
</evidence>
<evidence type="ECO:0000256" key="5">
    <source>
        <dbReference type="ARBA" id="ARBA00022618"/>
    </source>
</evidence>
<protein>
    <recommendedName>
        <fullName evidence="12">UDP-N-acetylmuramyl-tripeptide synthetase</fullName>
        <ecNumber evidence="12">6.3.2.-</ecNumber>
    </recommendedName>
    <alternativeName>
        <fullName evidence="12">UDP-MurNAc-tripeptide synthetase</fullName>
    </alternativeName>
</protein>
<keyword evidence="7 12" id="KW-0067">ATP-binding</keyword>
<comment type="similarity">
    <text evidence="2 12">Belongs to the MurCDEF family. MurE subfamily.</text>
</comment>
<comment type="caution">
    <text evidence="12">Lacks conserved residue(s) required for the propagation of feature annotation.</text>
</comment>
<feature type="binding site" evidence="12">
    <location>
        <begin position="153"/>
        <end position="154"/>
    </location>
    <ligand>
        <name>UDP-N-acetyl-alpha-D-muramoyl-L-alanyl-D-glutamate</name>
        <dbReference type="ChEBI" id="CHEBI:83900"/>
    </ligand>
</feature>
<feature type="domain" description="Mur ligase C-terminal" evidence="15">
    <location>
        <begin position="335"/>
        <end position="459"/>
    </location>
</feature>
<dbReference type="InterPro" id="IPR013221">
    <property type="entry name" value="Mur_ligase_cen"/>
</dbReference>
<feature type="binding site" evidence="12">
    <location>
        <position position="188"/>
    </location>
    <ligand>
        <name>UDP-N-acetyl-alpha-D-muramoyl-L-alanyl-D-glutamate</name>
        <dbReference type="ChEBI" id="CHEBI:83900"/>
    </ligand>
</feature>
<reference evidence="17 18" key="1">
    <citation type="submission" date="2023-06" db="EMBL/GenBank/DDBJ databases">
        <title>Aquibacillus rhizosphaerae LR5S19.</title>
        <authorList>
            <person name="Sun J.-Q."/>
        </authorList>
    </citation>
    <scope>NUCLEOTIDE SEQUENCE [LARGE SCALE GENOMIC DNA]</scope>
    <source>
        <strain evidence="17 18">LR5S19</strain>
    </source>
</reference>
<keyword evidence="3 12" id="KW-0963">Cytoplasm</keyword>
<evidence type="ECO:0000256" key="6">
    <source>
        <dbReference type="ARBA" id="ARBA00022741"/>
    </source>
</evidence>
<evidence type="ECO:0000259" key="15">
    <source>
        <dbReference type="Pfam" id="PF02875"/>
    </source>
</evidence>
<evidence type="ECO:0000256" key="8">
    <source>
        <dbReference type="ARBA" id="ARBA00022960"/>
    </source>
</evidence>
<evidence type="ECO:0000256" key="1">
    <source>
        <dbReference type="ARBA" id="ARBA00004752"/>
    </source>
</evidence>
<proteinExistence type="inferred from homology"/>
<evidence type="ECO:0000256" key="12">
    <source>
        <dbReference type="HAMAP-Rule" id="MF_00208"/>
    </source>
</evidence>
<dbReference type="InterPro" id="IPR005761">
    <property type="entry name" value="UDP-N-AcMur-Glu-dNH2Pim_ligase"/>
</dbReference>
<keyword evidence="6 12" id="KW-0547">Nucleotide-binding</keyword>
<sequence>MKTATLFTYFKIVNFIGTLPENINQIHVDSRDVKPNSMFICTRGFTVDSHDFYQEAIDNGATVIVAEKPLDIDLDKTALVIVKDTYKAMAHIANKFYKNPSSQLNVIGVTGTNGKTTVTTLIHSMLQKAGQAAALSGTIGLEMHGEKYTSENTTCDILTNQKFLNKTLAENVPNMVMEVSSHGLCQGRLWGIDFDIVVFTNLSQDHLDYHDSIEEYGYVKGLLFAQLGQDLNMDKYVVLNQDDPWFETYSYWSPFEVISYGIHSDADFSAKNIRYQEDSTLYTLLSPEGEYEVQTQLLGEFNVYNSLAAIASLFAKGLHVAQLVEYLVDIGPINGRMEKVELDVPVTLYIDYAHTSDAIEKSIDAVLPFKKRKLIFLVGTGGDRDSFKRPDMAEKASVADYVILTINDPRTENPEKILADMEKGMLHDNYRAIANRSEAIAHALDISEPGDIIVFAGKGQEDYQIIGNKKLPYSDFETVCENAIKKYKN</sequence>